<keyword evidence="3" id="KW-1185">Reference proteome</keyword>
<dbReference type="Pfam" id="PF05114">
    <property type="entry name" value="MbnB_TglH_ChrH"/>
    <property type="match status" value="1"/>
</dbReference>
<dbReference type="PANTHER" id="PTHR42194">
    <property type="entry name" value="UPF0276 PROTEIN HI_1600"/>
    <property type="match status" value="1"/>
</dbReference>
<dbReference type="SUPFAM" id="SSF51658">
    <property type="entry name" value="Xylose isomerase-like"/>
    <property type="match status" value="1"/>
</dbReference>
<evidence type="ECO:0000313" key="2">
    <source>
        <dbReference type="EMBL" id="NMM45426.1"/>
    </source>
</evidence>
<name>A0A7Y0HF07_9PROT</name>
<evidence type="ECO:0000256" key="1">
    <source>
        <dbReference type="HAMAP-Rule" id="MF_00697"/>
    </source>
</evidence>
<dbReference type="NCBIfam" id="NF003818">
    <property type="entry name" value="PRK05409.1"/>
    <property type="match status" value="1"/>
</dbReference>
<dbReference type="RefSeq" id="WP_169625828.1">
    <property type="nucleotide sequence ID" value="NZ_JABBNT010000004.1"/>
</dbReference>
<accession>A0A7Y0HF07</accession>
<reference evidence="2 3" key="1">
    <citation type="submission" date="2020-04" db="EMBL/GenBank/DDBJ databases">
        <title>Rhodospirillaceae bacterium KN72 isolated from deep sea.</title>
        <authorList>
            <person name="Zhang D.-C."/>
        </authorList>
    </citation>
    <scope>NUCLEOTIDE SEQUENCE [LARGE SCALE GENOMIC DNA]</scope>
    <source>
        <strain evidence="2 3">KN72</strain>
    </source>
</reference>
<dbReference type="HAMAP" id="MF_00697">
    <property type="entry name" value="UPF0276"/>
    <property type="match status" value="1"/>
</dbReference>
<evidence type="ECO:0000313" key="3">
    <source>
        <dbReference type="Proteomes" id="UP000539372"/>
    </source>
</evidence>
<comment type="similarity">
    <text evidence="1">Belongs to the UPF0276 family.</text>
</comment>
<dbReference type="AlphaFoldDB" id="A0A7Y0HF07"/>
<proteinExistence type="inferred from homology"/>
<gene>
    <name evidence="2" type="ORF">HH303_13110</name>
</gene>
<dbReference type="EMBL" id="JABBNT010000004">
    <property type="protein sequence ID" value="NMM45426.1"/>
    <property type="molecule type" value="Genomic_DNA"/>
</dbReference>
<dbReference type="Proteomes" id="UP000539372">
    <property type="component" value="Unassembled WGS sequence"/>
</dbReference>
<dbReference type="Gene3D" id="3.20.20.150">
    <property type="entry name" value="Divalent-metal-dependent TIM barrel enzymes"/>
    <property type="match status" value="1"/>
</dbReference>
<dbReference type="PANTHER" id="PTHR42194:SF1">
    <property type="entry name" value="UPF0276 PROTEIN HI_1600"/>
    <property type="match status" value="1"/>
</dbReference>
<dbReference type="InterPro" id="IPR007801">
    <property type="entry name" value="MbnB/TglH/ChrH"/>
</dbReference>
<dbReference type="InterPro" id="IPR036237">
    <property type="entry name" value="Xyl_isomerase-like_sf"/>
</dbReference>
<protein>
    <recommendedName>
        <fullName evidence="1">UPF0276 protein HH303_13110</fullName>
    </recommendedName>
</protein>
<sequence length="303" mass="33557">MTASAKREAGDPASPFGNAQTPFAGFGLGLRVPHYADILDARTGPHPDVDWFEIISENFFEAGGLPRRNLMRVRERYPVAMHGVSLSIGSSDPLDMDYLHRLKTLADLLNPPVLSDHLCWTGAHGLNMHDLLPVPLTEESLKHVAGRVRQVQDILGRRIALENPSSYVAFDCDEMSEWDYLSELTRQADCDLLLDVNNVYVSSVNHDFDAVAYLDGLPADRIKQIHLAGHENNGDHIVDTHDAPVTGVVWTLYGKAVERFGTVPTMIERDGKIPAFDILVAELQTARRLQRGVLHAAPKERAA</sequence>
<organism evidence="2 3">
    <name type="scientific">Pacificispira spongiicola</name>
    <dbReference type="NCBI Taxonomy" id="2729598"/>
    <lineage>
        <taxon>Bacteria</taxon>
        <taxon>Pseudomonadati</taxon>
        <taxon>Pseudomonadota</taxon>
        <taxon>Alphaproteobacteria</taxon>
        <taxon>Rhodospirillales</taxon>
        <taxon>Rhodospirillaceae</taxon>
        <taxon>Pacificispira</taxon>
    </lineage>
</organism>
<comment type="caution">
    <text evidence="2">The sequence shown here is derived from an EMBL/GenBank/DDBJ whole genome shotgun (WGS) entry which is preliminary data.</text>
</comment>